<dbReference type="AlphaFoldDB" id="A0A1Y1V4M6"/>
<dbReference type="STRING" id="1754191.A0A1Y1V4M6"/>
<keyword evidence="1" id="KW-0175">Coiled coil</keyword>
<comment type="caution">
    <text evidence="3">The sequence shown here is derived from an EMBL/GenBank/DDBJ whole genome shotgun (WGS) entry which is preliminary data.</text>
</comment>
<dbReference type="EMBL" id="MCFH01000034">
    <property type="protein sequence ID" value="ORX46587.1"/>
    <property type="molecule type" value="Genomic_DNA"/>
</dbReference>
<evidence type="ECO:0000256" key="2">
    <source>
        <dbReference type="SAM" id="MobiDB-lite"/>
    </source>
</evidence>
<evidence type="ECO:0000256" key="1">
    <source>
        <dbReference type="SAM" id="Coils"/>
    </source>
</evidence>
<evidence type="ECO:0000313" key="4">
    <source>
        <dbReference type="Proteomes" id="UP000193719"/>
    </source>
</evidence>
<gene>
    <name evidence="3" type="ORF">BCR36DRAFT_296884</name>
</gene>
<dbReference type="OrthoDB" id="10573517at2759"/>
<keyword evidence="4" id="KW-1185">Reference proteome</keyword>
<dbReference type="Proteomes" id="UP000193719">
    <property type="component" value="Unassembled WGS sequence"/>
</dbReference>
<feature type="coiled-coil region" evidence="1">
    <location>
        <begin position="160"/>
        <end position="327"/>
    </location>
</feature>
<name>A0A1Y1V4M6_9FUNG</name>
<reference evidence="3 4" key="2">
    <citation type="submission" date="2016-08" db="EMBL/GenBank/DDBJ databases">
        <title>Pervasive Adenine N6-methylation of Active Genes in Fungi.</title>
        <authorList>
            <consortium name="DOE Joint Genome Institute"/>
            <person name="Mondo S.J."/>
            <person name="Dannebaum R.O."/>
            <person name="Kuo R.C."/>
            <person name="Labutti K."/>
            <person name="Haridas S."/>
            <person name="Kuo A."/>
            <person name="Salamov A."/>
            <person name="Ahrendt S.R."/>
            <person name="Lipzen A."/>
            <person name="Sullivan W."/>
            <person name="Andreopoulos W.B."/>
            <person name="Clum A."/>
            <person name="Lindquist E."/>
            <person name="Daum C."/>
            <person name="Ramamoorthy G.K."/>
            <person name="Gryganskyi A."/>
            <person name="Culley D."/>
            <person name="Magnuson J.K."/>
            <person name="James T.Y."/>
            <person name="O'Malley M.A."/>
            <person name="Stajich J.E."/>
            <person name="Spatafora J.W."/>
            <person name="Visel A."/>
            <person name="Grigoriev I.V."/>
        </authorList>
    </citation>
    <scope>NUCLEOTIDE SEQUENCE [LARGE SCALE GENOMIC DNA]</scope>
    <source>
        <strain evidence="4">finn</strain>
    </source>
</reference>
<sequence>MFSKKIEGESIDKNNKYANLTKPRTSPLDFSSPIPTKKNHSINEKNNYSISVINKLKNLNNSFSIEQENNNNNSMSYQSDSNIKYNNAPSTSSSLVDKMFITQTASKKIHFNPNDFSNPDSSFYVNSDSILKSNMSISSVDSLNENYNIKTKRDSKKIDNSEYIRKIEEENSKLEDEINKLKEEFKKINNILQKNKIHVEEIEQSNKLEIENLNNEIEKKNKVINQLKDKNEYLLNEVQEKKESIEEYKILNQSLKKDKNNYESKFKNSEVIIQNLKEENAKINEENFELKEQIEILSDISIEKEKLANENEHLRQIAEELDIKNENTMY</sequence>
<accession>A0A1Y1V4M6</accession>
<proteinExistence type="predicted"/>
<feature type="region of interest" description="Disordered" evidence="2">
    <location>
        <begin position="1"/>
        <end position="42"/>
    </location>
</feature>
<reference evidence="3 4" key="1">
    <citation type="submission" date="2016-08" db="EMBL/GenBank/DDBJ databases">
        <title>Genomes of anaerobic fungi encode conserved fungal cellulosomes for biomass hydrolysis.</title>
        <authorList>
            <consortium name="DOE Joint Genome Institute"/>
            <person name="Haitjema C.H."/>
            <person name="Gilmore S.P."/>
            <person name="Henske J.K."/>
            <person name="Solomon K.V."/>
            <person name="De Groot R."/>
            <person name="Kuo A."/>
            <person name="Mondo S.J."/>
            <person name="Salamov A.A."/>
            <person name="Labutti K."/>
            <person name="Zhao Z."/>
            <person name="Chiniquy J."/>
            <person name="Barry K."/>
            <person name="Brewer H.M."/>
            <person name="Purvine S.O."/>
            <person name="Wright A.T."/>
            <person name="Boxma B."/>
            <person name="Van Alen T."/>
            <person name="Hackstein J.H."/>
            <person name="Baker S.E."/>
            <person name="Grigoriev I.V."/>
            <person name="O'Malley M.A."/>
        </authorList>
    </citation>
    <scope>NUCLEOTIDE SEQUENCE [LARGE SCALE GENOMIC DNA]</scope>
    <source>
        <strain evidence="4">finn</strain>
    </source>
</reference>
<organism evidence="3 4">
    <name type="scientific">Piromyces finnis</name>
    <dbReference type="NCBI Taxonomy" id="1754191"/>
    <lineage>
        <taxon>Eukaryota</taxon>
        <taxon>Fungi</taxon>
        <taxon>Fungi incertae sedis</taxon>
        <taxon>Chytridiomycota</taxon>
        <taxon>Chytridiomycota incertae sedis</taxon>
        <taxon>Neocallimastigomycetes</taxon>
        <taxon>Neocallimastigales</taxon>
        <taxon>Neocallimastigaceae</taxon>
        <taxon>Piromyces</taxon>
    </lineage>
</organism>
<feature type="compositionally biased region" description="Basic and acidic residues" evidence="2">
    <location>
        <begin position="1"/>
        <end position="15"/>
    </location>
</feature>
<protein>
    <submittedName>
        <fullName evidence="3">Uncharacterized protein</fullName>
    </submittedName>
</protein>
<evidence type="ECO:0000313" key="3">
    <source>
        <dbReference type="EMBL" id="ORX46587.1"/>
    </source>
</evidence>